<comment type="caution">
    <text evidence="2">The sequence shown here is derived from an EMBL/GenBank/DDBJ whole genome shotgun (WGS) entry which is preliminary data.</text>
</comment>
<feature type="non-terminal residue" evidence="2">
    <location>
        <position position="353"/>
    </location>
</feature>
<organism evidence="2">
    <name type="scientific">Menura novaehollandiae</name>
    <name type="common">superb lyrebird</name>
    <dbReference type="NCBI Taxonomy" id="47692"/>
    <lineage>
        <taxon>Eukaryota</taxon>
        <taxon>Metazoa</taxon>
        <taxon>Chordata</taxon>
        <taxon>Craniata</taxon>
        <taxon>Vertebrata</taxon>
        <taxon>Euteleostomi</taxon>
        <taxon>Archelosauria</taxon>
        <taxon>Archosauria</taxon>
        <taxon>Dinosauria</taxon>
        <taxon>Saurischia</taxon>
        <taxon>Theropoda</taxon>
        <taxon>Coelurosauria</taxon>
        <taxon>Aves</taxon>
        <taxon>Neognathae</taxon>
        <taxon>Neoaves</taxon>
        <taxon>Telluraves</taxon>
        <taxon>Australaves</taxon>
        <taxon>Passeriformes</taxon>
        <taxon>Menuridae</taxon>
        <taxon>Menura</taxon>
    </lineage>
</organism>
<evidence type="ECO:0000256" key="1">
    <source>
        <dbReference type="SAM" id="MobiDB-lite"/>
    </source>
</evidence>
<dbReference type="AlphaFoldDB" id="A0AA97N030"/>
<dbReference type="GO" id="GO:0051301">
    <property type="term" value="P:cell division"/>
    <property type="evidence" value="ECO:0007669"/>
    <property type="project" value="InterPro"/>
</dbReference>
<dbReference type="Proteomes" id="UP000521578">
    <property type="component" value="Unassembled WGS sequence"/>
</dbReference>
<dbReference type="GO" id="GO:0051988">
    <property type="term" value="P:regulation of attachment of spindle microtubules to kinetochore"/>
    <property type="evidence" value="ECO:0007669"/>
    <property type="project" value="InterPro"/>
</dbReference>
<gene>
    <name evidence="2" type="primary">Spag5_1</name>
    <name evidence="2" type="ORF">MENNOV_R16271</name>
</gene>
<proteinExistence type="predicted"/>
<dbReference type="InterPro" id="IPR028728">
    <property type="entry name" value="Astrin"/>
</dbReference>
<keyword evidence="3" id="KW-1185">Reference proteome</keyword>
<feature type="compositionally biased region" description="Polar residues" evidence="1">
    <location>
        <begin position="46"/>
        <end position="55"/>
    </location>
</feature>
<reference evidence="2" key="1">
    <citation type="submission" date="2022-12" db="EMBL/GenBank/DDBJ databases">
        <title>Bird 10,000 Genomes (B10K) Project - Family phase.</title>
        <authorList>
            <person name="Zhang G."/>
        </authorList>
    </citation>
    <scope>NUCLEOTIDE SEQUENCE</scope>
    <source>
        <strain evidence="2">B10K-CU-030-46</strain>
        <tissue evidence="2">Muscle</tissue>
    </source>
</reference>
<feature type="region of interest" description="Disordered" evidence="1">
    <location>
        <begin position="1"/>
        <end position="55"/>
    </location>
</feature>
<dbReference type="PANTHER" id="PTHR15347:SF1">
    <property type="entry name" value="SPERM-ASSOCIATED ANTIGEN 5"/>
    <property type="match status" value="1"/>
</dbReference>
<accession>A0AA97N030</accession>
<evidence type="ECO:0000313" key="2">
    <source>
        <dbReference type="EMBL" id="NXE87356.1"/>
    </source>
</evidence>
<sequence>DGSAGPLPCQGTPEGAESPAPVLPEQSPPGLAPIKASGLEPAGSDATATPVTSPESTLGAVSWMLPLVWLEKTLNTSSLLESLRHSLPLRLPQQDASSSVTPVPTAVAGTSTTPVPTVVTGTSITPMSTVVAGTNITPVPTMATGTSMTPMSTVRNMNASRGSLPYAKDSAAETDSLLWHCPREQLKTLPRAELEERLESTLIIIEALSLQLRDWQRSQWLLPGVGPAEQRDALTQTDVTHPEGEEEIYHHLYLELRRKTEALQRQRGAERDLQRELELAAAGTSAWSGQCLLFQGLADAAFQSLQDERGALTKEREQARALVSRCQAMLESVPSKLRSCLEERDAMRQRADE</sequence>
<evidence type="ECO:0000313" key="3">
    <source>
        <dbReference type="Proteomes" id="UP000521578"/>
    </source>
</evidence>
<dbReference type="EMBL" id="VWPS01000012">
    <property type="protein sequence ID" value="NXE87356.1"/>
    <property type="molecule type" value="Genomic_DNA"/>
</dbReference>
<protein>
    <submittedName>
        <fullName evidence="2">SPAG5 protein</fullName>
    </submittedName>
</protein>
<feature type="non-terminal residue" evidence="2">
    <location>
        <position position="1"/>
    </location>
</feature>
<dbReference type="PANTHER" id="PTHR15347">
    <property type="entry name" value="SPERM-ASSOCIATED ANTIGEN 5"/>
    <property type="match status" value="1"/>
</dbReference>
<name>A0AA97N030_9PASS</name>